<dbReference type="Proteomes" id="UP001268256">
    <property type="component" value="Unassembled WGS sequence"/>
</dbReference>
<feature type="compositionally biased region" description="Polar residues" evidence="1">
    <location>
        <begin position="38"/>
        <end position="49"/>
    </location>
</feature>
<accession>A0AAE4JX94</accession>
<dbReference type="AlphaFoldDB" id="A0AAE4JX94"/>
<evidence type="ECO:0000313" key="3">
    <source>
        <dbReference type="Proteomes" id="UP001268256"/>
    </source>
</evidence>
<keyword evidence="3" id="KW-1185">Reference proteome</keyword>
<reference evidence="3" key="1">
    <citation type="submission" date="2023-07" db="EMBL/GenBank/DDBJ databases">
        <authorList>
            <person name="Luz R."/>
            <person name="Cordeiro R."/>
            <person name="Fonseca A."/>
            <person name="Goncalves V."/>
        </authorList>
    </citation>
    <scope>NUCLEOTIDE SEQUENCE [LARGE SCALE GENOMIC DNA]</scope>
    <source>
        <strain evidence="3">BACA0444</strain>
    </source>
</reference>
<evidence type="ECO:0000256" key="1">
    <source>
        <dbReference type="SAM" id="MobiDB-lite"/>
    </source>
</evidence>
<proteinExistence type="predicted"/>
<feature type="region of interest" description="Disordered" evidence="1">
    <location>
        <begin position="38"/>
        <end position="83"/>
    </location>
</feature>
<sequence>MPIGIRLTPEDVEWLDTFVEGRSYHARQAIKLYRQTLEQASDSPQSGLGVSTKVEKGLNQGSNGDDVPQMVKPKRGHKPKGGS</sequence>
<evidence type="ECO:0000313" key="2">
    <source>
        <dbReference type="EMBL" id="MDS3862290.1"/>
    </source>
</evidence>
<feature type="compositionally biased region" description="Basic residues" evidence="1">
    <location>
        <begin position="72"/>
        <end position="83"/>
    </location>
</feature>
<comment type="caution">
    <text evidence="2">The sequence shown here is derived from an EMBL/GenBank/DDBJ whole genome shotgun (WGS) entry which is preliminary data.</text>
</comment>
<dbReference type="EMBL" id="JAVMIP010000025">
    <property type="protein sequence ID" value="MDS3862290.1"/>
    <property type="molecule type" value="Genomic_DNA"/>
</dbReference>
<protein>
    <submittedName>
        <fullName evidence="2">Uncharacterized protein</fullName>
    </submittedName>
</protein>
<gene>
    <name evidence="2" type="ORF">RIF25_15935</name>
</gene>
<name>A0AAE4JX94_9CYAN</name>
<organism evidence="2 3">
    <name type="scientific">Pseudocalidococcus azoricus BACA0444</name>
    <dbReference type="NCBI Taxonomy" id="2918990"/>
    <lineage>
        <taxon>Bacteria</taxon>
        <taxon>Bacillati</taxon>
        <taxon>Cyanobacteriota</taxon>
        <taxon>Cyanophyceae</taxon>
        <taxon>Acaryochloridales</taxon>
        <taxon>Thermosynechococcaceae</taxon>
        <taxon>Pseudocalidococcus</taxon>
        <taxon>Pseudocalidococcus azoricus</taxon>
    </lineage>
</organism>